<dbReference type="InterPro" id="IPR013087">
    <property type="entry name" value="Znf_C2H2_type"/>
</dbReference>
<dbReference type="InterPro" id="IPR050527">
    <property type="entry name" value="Snail/Krueppel_Znf"/>
</dbReference>
<evidence type="ECO:0000259" key="10">
    <source>
        <dbReference type="PROSITE" id="PS50157"/>
    </source>
</evidence>
<evidence type="ECO:0000256" key="9">
    <source>
        <dbReference type="SAM" id="MobiDB-lite"/>
    </source>
</evidence>
<dbReference type="Pfam" id="PF23611">
    <property type="entry name" value="zf-C2H2_16"/>
    <property type="match status" value="1"/>
</dbReference>
<organism evidence="11 12">
    <name type="scientific">Ranatra chinensis</name>
    <dbReference type="NCBI Taxonomy" id="642074"/>
    <lineage>
        <taxon>Eukaryota</taxon>
        <taxon>Metazoa</taxon>
        <taxon>Ecdysozoa</taxon>
        <taxon>Arthropoda</taxon>
        <taxon>Hexapoda</taxon>
        <taxon>Insecta</taxon>
        <taxon>Pterygota</taxon>
        <taxon>Neoptera</taxon>
        <taxon>Paraneoptera</taxon>
        <taxon>Hemiptera</taxon>
        <taxon>Heteroptera</taxon>
        <taxon>Panheteroptera</taxon>
        <taxon>Nepomorpha</taxon>
        <taxon>Nepidae</taxon>
        <taxon>Ranatrinae</taxon>
        <taxon>Ranatra</taxon>
    </lineage>
</organism>
<feature type="domain" description="C2H2-type" evidence="10">
    <location>
        <begin position="312"/>
        <end position="334"/>
    </location>
</feature>
<keyword evidence="4 8" id="KW-0863">Zinc-finger</keyword>
<comment type="subcellular location">
    <subcellularLocation>
        <location evidence="1">Nucleus</location>
    </subcellularLocation>
</comment>
<feature type="domain" description="C2H2-type" evidence="10">
    <location>
        <begin position="144"/>
        <end position="171"/>
    </location>
</feature>
<feature type="region of interest" description="Disordered" evidence="9">
    <location>
        <begin position="108"/>
        <end position="127"/>
    </location>
</feature>
<dbReference type="SMART" id="SM00355">
    <property type="entry name" value="ZnF_C2H2"/>
    <property type="match status" value="9"/>
</dbReference>
<feature type="domain" description="C2H2-type" evidence="10">
    <location>
        <begin position="201"/>
        <end position="228"/>
    </location>
</feature>
<dbReference type="Gene3D" id="3.30.160.60">
    <property type="entry name" value="Classic Zinc Finger"/>
    <property type="match status" value="4"/>
</dbReference>
<dbReference type="SUPFAM" id="SSF57667">
    <property type="entry name" value="beta-beta-alpha zinc fingers"/>
    <property type="match status" value="3"/>
</dbReference>
<evidence type="ECO:0000256" key="5">
    <source>
        <dbReference type="ARBA" id="ARBA00022833"/>
    </source>
</evidence>
<dbReference type="InterPro" id="IPR056438">
    <property type="entry name" value="Znf-C2H2_CTCF"/>
</dbReference>
<dbReference type="GO" id="GO:0008270">
    <property type="term" value="F:zinc ion binding"/>
    <property type="evidence" value="ECO:0007669"/>
    <property type="project" value="UniProtKB-KW"/>
</dbReference>
<evidence type="ECO:0000256" key="3">
    <source>
        <dbReference type="ARBA" id="ARBA00022737"/>
    </source>
</evidence>
<evidence type="ECO:0000256" key="4">
    <source>
        <dbReference type="ARBA" id="ARBA00022771"/>
    </source>
</evidence>
<evidence type="ECO:0000256" key="6">
    <source>
        <dbReference type="ARBA" id="ARBA00023242"/>
    </source>
</evidence>
<dbReference type="PANTHER" id="PTHR24388">
    <property type="entry name" value="ZINC FINGER PROTEIN"/>
    <property type="match status" value="1"/>
</dbReference>
<gene>
    <name evidence="11" type="ORF">AAG570_005034</name>
</gene>
<sequence>MDLYSTCVQVLFSYHRIRLLPAVMEEPVISFVAVDMEDGGGSNTDEEDNAAEINKPLTEDTTNEGSCEMWDSSVSSSDGNHRYCCNKCGLLTTTRKELADHILEDHTQAQEQPAAEEDGQNKDNLPWDAYRGYKASGKQRERRFQCDLCGYKAGQPGHLASHKRMHIGDKWFVCSDCGYRTHTASHLRRHHHSVHSAERPYQCHFCDYATAQPYNLKHHMKRHFPKQERKYPCGRCSYKAVDVRALEKHSRKHEEMGDFMLGQWSSLVLGEQKHYEGQPRPAVVEAEVHSDESAVAELCHSIMRATQRYSHHQCADCGYVAVDSRDLASHRRTHRRILHCDHCGYRSQDPSNMKKHIMTHRPKHCPPAQEYPCHECNYVAESLSRLQKHWYRRHSHRYVCNDCGYSVVYRKQLVDHIKDEHDGEMDAATEIVILSPCI</sequence>
<keyword evidence="3" id="KW-0677">Repeat</keyword>
<dbReference type="EMBL" id="JBFDAA010000017">
    <property type="protein sequence ID" value="KAL1116562.1"/>
    <property type="molecule type" value="Genomic_DNA"/>
</dbReference>
<evidence type="ECO:0000313" key="12">
    <source>
        <dbReference type="Proteomes" id="UP001558652"/>
    </source>
</evidence>
<dbReference type="FunFam" id="3.30.160.60:FF:000446">
    <property type="entry name" value="Zinc finger protein"/>
    <property type="match status" value="1"/>
</dbReference>
<dbReference type="Pfam" id="PF00096">
    <property type="entry name" value="zf-C2H2"/>
    <property type="match status" value="2"/>
</dbReference>
<dbReference type="Proteomes" id="UP001558652">
    <property type="component" value="Unassembled WGS sequence"/>
</dbReference>
<dbReference type="GO" id="GO:0010468">
    <property type="term" value="P:regulation of gene expression"/>
    <property type="evidence" value="ECO:0007669"/>
    <property type="project" value="UniProtKB-ARBA"/>
</dbReference>
<protein>
    <recommendedName>
        <fullName evidence="10">C2H2-type domain-containing protein</fullName>
    </recommendedName>
</protein>
<proteinExistence type="inferred from homology"/>
<dbReference type="PROSITE" id="PS00028">
    <property type="entry name" value="ZINC_FINGER_C2H2_1"/>
    <property type="match status" value="1"/>
</dbReference>
<comment type="caution">
    <text evidence="11">The sequence shown here is derived from an EMBL/GenBank/DDBJ whole genome shotgun (WGS) entry which is preliminary data.</text>
</comment>
<evidence type="ECO:0000256" key="8">
    <source>
        <dbReference type="PROSITE-ProRule" id="PRU00042"/>
    </source>
</evidence>
<feature type="domain" description="C2H2-type" evidence="10">
    <location>
        <begin position="398"/>
        <end position="426"/>
    </location>
</feature>
<keyword evidence="5" id="KW-0862">Zinc</keyword>
<reference evidence="11 12" key="1">
    <citation type="submission" date="2024-07" db="EMBL/GenBank/DDBJ databases">
        <title>Chromosome-level genome assembly of the water stick insect Ranatra chinensis (Heteroptera: Nepidae).</title>
        <authorList>
            <person name="Liu X."/>
        </authorList>
    </citation>
    <scope>NUCLEOTIDE SEQUENCE [LARGE SCALE GENOMIC DNA]</scope>
    <source>
        <strain evidence="11">Cailab_2021Rc</strain>
        <tissue evidence="11">Muscle</tissue>
    </source>
</reference>
<accession>A0ABD0Y075</accession>
<comment type="similarity">
    <text evidence="7">Belongs to the snail C2H2-type zinc-finger protein family.</text>
</comment>
<evidence type="ECO:0000313" key="11">
    <source>
        <dbReference type="EMBL" id="KAL1116562.1"/>
    </source>
</evidence>
<feature type="domain" description="C2H2-type" evidence="10">
    <location>
        <begin position="172"/>
        <end position="200"/>
    </location>
</feature>
<name>A0ABD0Y075_9HEMI</name>
<dbReference type="PROSITE" id="PS50157">
    <property type="entry name" value="ZINC_FINGER_C2H2_2"/>
    <property type="match status" value="5"/>
</dbReference>
<feature type="region of interest" description="Disordered" evidence="9">
    <location>
        <begin position="39"/>
        <end position="78"/>
    </location>
</feature>
<keyword evidence="6" id="KW-0539">Nucleus</keyword>
<evidence type="ECO:0000256" key="7">
    <source>
        <dbReference type="ARBA" id="ARBA00037948"/>
    </source>
</evidence>
<dbReference type="InterPro" id="IPR036236">
    <property type="entry name" value="Znf_C2H2_sf"/>
</dbReference>
<keyword evidence="12" id="KW-1185">Reference proteome</keyword>
<dbReference type="AlphaFoldDB" id="A0ABD0Y075"/>
<dbReference type="PANTHER" id="PTHR24388:SF53">
    <property type="entry name" value="CHORION TRANSCRIPTION FACTOR CF2-RELATED"/>
    <property type="match status" value="1"/>
</dbReference>
<dbReference type="GO" id="GO:0005634">
    <property type="term" value="C:nucleus"/>
    <property type="evidence" value="ECO:0007669"/>
    <property type="project" value="UniProtKB-SubCell"/>
</dbReference>
<keyword evidence="2" id="KW-0479">Metal-binding</keyword>
<evidence type="ECO:0000256" key="2">
    <source>
        <dbReference type="ARBA" id="ARBA00022723"/>
    </source>
</evidence>
<evidence type="ECO:0000256" key="1">
    <source>
        <dbReference type="ARBA" id="ARBA00004123"/>
    </source>
</evidence>